<dbReference type="Pfam" id="PF00078">
    <property type="entry name" value="RVT_1"/>
    <property type="match status" value="1"/>
</dbReference>
<organism evidence="4 5">
    <name type="scientific">Heligmosomoides polygyrus</name>
    <name type="common">Parasitic roundworm</name>
    <dbReference type="NCBI Taxonomy" id="6339"/>
    <lineage>
        <taxon>Eukaryota</taxon>
        <taxon>Metazoa</taxon>
        <taxon>Ecdysozoa</taxon>
        <taxon>Nematoda</taxon>
        <taxon>Chromadorea</taxon>
        <taxon>Rhabditida</taxon>
        <taxon>Rhabditina</taxon>
        <taxon>Rhabditomorpha</taxon>
        <taxon>Strongyloidea</taxon>
        <taxon>Heligmosomidae</taxon>
        <taxon>Heligmosomoides</taxon>
    </lineage>
</organism>
<dbReference type="InterPro" id="IPR036691">
    <property type="entry name" value="Endo/exonu/phosph_ase_sf"/>
</dbReference>
<gene>
    <name evidence="3" type="ORF">HPBE_LOCUS11091</name>
</gene>
<proteinExistence type="predicted"/>
<dbReference type="AlphaFoldDB" id="A0A183FSW1"/>
<reference evidence="5" key="2">
    <citation type="submission" date="2019-09" db="UniProtKB">
        <authorList>
            <consortium name="WormBaseParasite"/>
        </authorList>
    </citation>
    <scope>IDENTIFICATION</scope>
</reference>
<accession>A0A183FSW1</accession>
<dbReference type="GO" id="GO:0003824">
    <property type="term" value="F:catalytic activity"/>
    <property type="evidence" value="ECO:0007669"/>
    <property type="project" value="InterPro"/>
</dbReference>
<feature type="domain" description="Reverse transcriptase" evidence="1">
    <location>
        <begin position="294"/>
        <end position="366"/>
    </location>
</feature>
<dbReference type="EMBL" id="UZAH01026981">
    <property type="protein sequence ID" value="VDO87408.1"/>
    <property type="molecule type" value="Genomic_DNA"/>
</dbReference>
<accession>A0A3P8CGY2</accession>
<protein>
    <submittedName>
        <fullName evidence="5">Reverse transcriptase domain-containing protein</fullName>
    </submittedName>
</protein>
<dbReference type="InterPro" id="IPR000477">
    <property type="entry name" value="RT_dom"/>
</dbReference>
<evidence type="ECO:0000313" key="4">
    <source>
        <dbReference type="Proteomes" id="UP000050761"/>
    </source>
</evidence>
<dbReference type="SUPFAM" id="SSF56219">
    <property type="entry name" value="DNase I-like"/>
    <property type="match status" value="1"/>
</dbReference>
<dbReference type="OrthoDB" id="5837891at2759"/>
<sequence length="553" mass="62503">MRGLPRAERPRPKKLVRVGTLNVGTLTGRSREVADLMKRRKIEVLCLQETRWKGAKAKEIGEGVKLFYNGEDTKKNGVGIAVAESLRDSVAAVQRINDRIMSLRLDTKEGYWTVMSVYAPQTGCPEHEKDDFYFTLEETIRSVPEGDYLSIAGDMNGHVGSGRRGVERVHGGKGVGLGDMNGHVGSGRRGVERVHGGKGVGLVNPDGERILVLAIAHDLVVCSTFFAKRESQKVTYASEGRRTEVDHILVRRPALKTVRDVKVLPAEDVALQHRPLVADLAIPIPSTPKEGPLRTILYADNIAVVADSREELEEKGQLWQVALADNRLRLNVKKTKFISSEQCTSPILDCQVESIEKAKEFRYLGSDLSEQRSVEQAVRGRINAAWLKWRESTGVLCDRRCSRTFKGKLYKTVVRPALLYGSECWALKSKAQERQLHAAEMRKLRWACGWTRRDRVRNEDVRAVMKTAPIQLKMREQRLRWYGHILRRPEDHPIRLALNFEASGKRPRGAPRKRWKDVIKRDLAELGATPDDALARTRWRRIIRTADPATARD</sequence>
<evidence type="ECO:0000259" key="1">
    <source>
        <dbReference type="Pfam" id="PF00078"/>
    </source>
</evidence>
<evidence type="ECO:0000313" key="3">
    <source>
        <dbReference type="EMBL" id="VDO87408.1"/>
    </source>
</evidence>
<dbReference type="PANTHER" id="PTHR46238:SF8">
    <property type="entry name" value="ENDONUCLEASE_EXONUCLEASE_PHOSPHATASE DOMAIN-CONTAINING PROTEIN"/>
    <property type="match status" value="1"/>
</dbReference>
<feature type="domain" description="Endonuclease/exonuclease/phosphatase" evidence="2">
    <location>
        <begin position="20"/>
        <end position="264"/>
    </location>
</feature>
<dbReference type="Proteomes" id="UP000050761">
    <property type="component" value="Unassembled WGS sequence"/>
</dbReference>
<dbReference type="Pfam" id="PF03372">
    <property type="entry name" value="Exo_endo_phos"/>
    <property type="match status" value="1"/>
</dbReference>
<dbReference type="Gene3D" id="3.60.10.10">
    <property type="entry name" value="Endonuclease/exonuclease/phosphatase"/>
    <property type="match status" value="1"/>
</dbReference>
<evidence type="ECO:0000259" key="2">
    <source>
        <dbReference type="Pfam" id="PF03372"/>
    </source>
</evidence>
<keyword evidence="4" id="KW-1185">Reference proteome</keyword>
<evidence type="ECO:0000313" key="5">
    <source>
        <dbReference type="WBParaSite" id="HPBE_0001109201-mRNA-1"/>
    </source>
</evidence>
<dbReference type="InterPro" id="IPR005135">
    <property type="entry name" value="Endo/exonuclease/phosphatase"/>
</dbReference>
<dbReference type="PANTHER" id="PTHR46238">
    <property type="entry name" value="REVERSE TRANSCRIPTASE DOMAIN-CONTAINING PROTEIN"/>
    <property type="match status" value="1"/>
</dbReference>
<dbReference type="WBParaSite" id="HPBE_0001109201-mRNA-1">
    <property type="protein sequence ID" value="HPBE_0001109201-mRNA-1"/>
    <property type="gene ID" value="HPBE_0001109201"/>
</dbReference>
<dbReference type="CDD" id="cd09076">
    <property type="entry name" value="L1-EN"/>
    <property type="match status" value="1"/>
</dbReference>
<reference evidence="3 4" key="1">
    <citation type="submission" date="2018-11" db="EMBL/GenBank/DDBJ databases">
        <authorList>
            <consortium name="Pathogen Informatics"/>
        </authorList>
    </citation>
    <scope>NUCLEOTIDE SEQUENCE [LARGE SCALE GENOMIC DNA]</scope>
</reference>
<name>A0A183FSW1_HELPZ</name>